<dbReference type="Proteomes" id="UP000053477">
    <property type="component" value="Unassembled WGS sequence"/>
</dbReference>
<dbReference type="EMBL" id="KQ085979">
    <property type="protein sequence ID" value="KLO12366.1"/>
    <property type="molecule type" value="Genomic_DNA"/>
</dbReference>
<feature type="compositionally biased region" description="Basic and acidic residues" evidence="1">
    <location>
        <begin position="113"/>
        <end position="132"/>
    </location>
</feature>
<protein>
    <submittedName>
        <fullName evidence="2">Uncharacterized protein</fullName>
    </submittedName>
</protein>
<reference evidence="2 3" key="1">
    <citation type="submission" date="2015-04" db="EMBL/GenBank/DDBJ databases">
        <title>Complete genome sequence of Schizopora paradoxa KUC8140, a cosmopolitan wood degrader in East Asia.</title>
        <authorList>
            <consortium name="DOE Joint Genome Institute"/>
            <person name="Min B."/>
            <person name="Park H."/>
            <person name="Jang Y."/>
            <person name="Kim J.-J."/>
            <person name="Kim K.H."/>
            <person name="Pangilinan J."/>
            <person name="Lipzen A."/>
            <person name="Riley R."/>
            <person name="Grigoriev I.V."/>
            <person name="Spatafora J.W."/>
            <person name="Choi I.-G."/>
        </authorList>
    </citation>
    <scope>NUCLEOTIDE SEQUENCE [LARGE SCALE GENOMIC DNA]</scope>
    <source>
        <strain evidence="2 3">KUC8140</strain>
    </source>
</reference>
<name>A0A0H2S663_9AGAM</name>
<dbReference type="InParanoid" id="A0A0H2S663"/>
<evidence type="ECO:0000256" key="1">
    <source>
        <dbReference type="SAM" id="MobiDB-lite"/>
    </source>
</evidence>
<dbReference type="AlphaFoldDB" id="A0A0H2S663"/>
<evidence type="ECO:0000313" key="3">
    <source>
        <dbReference type="Proteomes" id="UP000053477"/>
    </source>
</evidence>
<gene>
    <name evidence="2" type="ORF">SCHPADRAFT_421973</name>
</gene>
<evidence type="ECO:0000313" key="2">
    <source>
        <dbReference type="EMBL" id="KLO12366.1"/>
    </source>
</evidence>
<keyword evidence="3" id="KW-1185">Reference proteome</keyword>
<accession>A0A0H2S663</accession>
<organism evidence="2 3">
    <name type="scientific">Schizopora paradoxa</name>
    <dbReference type="NCBI Taxonomy" id="27342"/>
    <lineage>
        <taxon>Eukaryota</taxon>
        <taxon>Fungi</taxon>
        <taxon>Dikarya</taxon>
        <taxon>Basidiomycota</taxon>
        <taxon>Agaricomycotina</taxon>
        <taxon>Agaricomycetes</taxon>
        <taxon>Hymenochaetales</taxon>
        <taxon>Schizoporaceae</taxon>
        <taxon>Schizopora</taxon>
    </lineage>
</organism>
<feature type="region of interest" description="Disordered" evidence="1">
    <location>
        <begin position="105"/>
        <end position="132"/>
    </location>
</feature>
<sequence length="150" mass="16862">MTSERSREKASYFVVLIMIQMDCSSGRKVEEAVAVRSGGRGDCRYDITGLGVYRVRKSCVLSFSMSPVGDVNHAAPSPDACRRTDKISLDIRALREYVKETHERLQEPYANVRHTDGRSEKSDHGPATRGVDRVRISNVLSGKRSYLQRI</sequence>
<proteinExistence type="predicted"/>